<evidence type="ECO:0000256" key="1">
    <source>
        <dbReference type="ARBA" id="ARBA00004370"/>
    </source>
</evidence>
<dbReference type="GO" id="GO:0005525">
    <property type="term" value="F:GTP binding"/>
    <property type="evidence" value="ECO:0007669"/>
    <property type="project" value="UniProtKB-KW"/>
</dbReference>
<dbReference type="PANTHER" id="PTHR10465">
    <property type="entry name" value="TRANSMEMBRANE GTPASE FZO1"/>
    <property type="match status" value="1"/>
</dbReference>
<proteinExistence type="predicted"/>
<accession>A0A1H0WRW6</accession>
<evidence type="ECO:0000313" key="8">
    <source>
        <dbReference type="Proteomes" id="UP000199497"/>
    </source>
</evidence>
<dbReference type="SUPFAM" id="SSF52540">
    <property type="entry name" value="P-loop containing nucleoside triphosphate hydrolases"/>
    <property type="match status" value="1"/>
</dbReference>
<keyword evidence="2" id="KW-0547">Nucleotide-binding</keyword>
<evidence type="ECO:0000256" key="4">
    <source>
        <dbReference type="ARBA" id="ARBA00023134"/>
    </source>
</evidence>
<dbReference type="InterPro" id="IPR045063">
    <property type="entry name" value="Dynamin_N"/>
</dbReference>
<dbReference type="Proteomes" id="UP000199497">
    <property type="component" value="Unassembled WGS sequence"/>
</dbReference>
<dbReference type="PANTHER" id="PTHR10465:SF0">
    <property type="entry name" value="SARCALUMENIN"/>
    <property type="match status" value="1"/>
</dbReference>
<comment type="subcellular location">
    <subcellularLocation>
        <location evidence="1">Membrane</location>
    </subcellularLocation>
</comment>
<reference evidence="8" key="1">
    <citation type="submission" date="2016-10" db="EMBL/GenBank/DDBJ databases">
        <authorList>
            <person name="Varghese N."/>
            <person name="Submissions S."/>
        </authorList>
    </citation>
    <scope>NUCLEOTIDE SEQUENCE [LARGE SCALE GENOMIC DNA]</scope>
    <source>
        <strain evidence="8">DSM 46732</strain>
    </source>
</reference>
<evidence type="ECO:0000256" key="5">
    <source>
        <dbReference type="ARBA" id="ARBA00023136"/>
    </source>
</evidence>
<keyword evidence="4" id="KW-0342">GTP-binding</keyword>
<dbReference type="GO" id="GO:0008053">
    <property type="term" value="P:mitochondrial fusion"/>
    <property type="evidence" value="ECO:0007669"/>
    <property type="project" value="TreeGrafter"/>
</dbReference>
<dbReference type="Pfam" id="PF00350">
    <property type="entry name" value="Dynamin_N"/>
    <property type="match status" value="1"/>
</dbReference>
<dbReference type="InterPro" id="IPR027094">
    <property type="entry name" value="Mitofusin_fam"/>
</dbReference>
<feature type="domain" description="Dynamin N-terminal" evidence="6">
    <location>
        <begin position="52"/>
        <end position="183"/>
    </location>
</feature>
<sequence length="497" mass="54464">MTTARENGPTTALLGRARELLLRTMTFYRDDPRTAGWLRARLERLSEPLRMAVTGRVKSGKSTLINALVGAELAPSDPEERTQVNTVFRYAPEPGITVHTPHGGQQRMSVGELDAATIRDLQRWRPDEVARLVIESPSPGLQAITLIETPGVSSTAVKETGRSALAQILSEADAVLYLTRQPQQTDVQFLESVHELGVARRAPINTILALSRADEVATGDADSVEAAGRVANAYRDDPKIRSFVQYVLPVAGLLAQGGTTLGQAEFEALSELARLPRERLDELLLSADRFAGSRTPESVDAGTRRELLRRFGLFGLHRALAILGQGGIDHGRLRRSLLAESRIGELQEAVHLQFVERQEALRARSVLLAVDMALRANPRQGSGQLRGELDRLLANAHEWDELRVLSGLWSGQLSLPARLRAEAERLLGAHGDGAPARLGLTERAPARDIAERAGEAARRWRVLAADPLRDREHREAVWTVLRSCERLLATGGGQQRA</sequence>
<keyword evidence="3" id="KW-0378">Hydrolase</keyword>
<dbReference type="EMBL" id="FNJR01000014">
    <property type="protein sequence ID" value="SDP93403.1"/>
    <property type="molecule type" value="Genomic_DNA"/>
</dbReference>
<protein>
    <submittedName>
        <fullName evidence="7">Dynamin family protein</fullName>
    </submittedName>
</protein>
<evidence type="ECO:0000256" key="2">
    <source>
        <dbReference type="ARBA" id="ARBA00022741"/>
    </source>
</evidence>
<dbReference type="OrthoDB" id="4379468at2"/>
<gene>
    <name evidence="7" type="ORF">SAMN04487905_11499</name>
</gene>
<dbReference type="InterPro" id="IPR027417">
    <property type="entry name" value="P-loop_NTPase"/>
</dbReference>
<keyword evidence="8" id="KW-1185">Reference proteome</keyword>
<evidence type="ECO:0000259" key="6">
    <source>
        <dbReference type="Pfam" id="PF00350"/>
    </source>
</evidence>
<dbReference type="RefSeq" id="WP_092604155.1">
    <property type="nucleotide sequence ID" value="NZ_FNJR01000014.1"/>
</dbReference>
<evidence type="ECO:0000256" key="3">
    <source>
        <dbReference type="ARBA" id="ARBA00022801"/>
    </source>
</evidence>
<dbReference type="Gene3D" id="3.40.50.300">
    <property type="entry name" value="P-loop containing nucleotide triphosphate hydrolases"/>
    <property type="match status" value="1"/>
</dbReference>
<keyword evidence="5" id="KW-0472">Membrane</keyword>
<dbReference type="AlphaFoldDB" id="A0A1H0WRW6"/>
<name>A0A1H0WRW6_9ACTN</name>
<dbReference type="GO" id="GO:0016020">
    <property type="term" value="C:membrane"/>
    <property type="evidence" value="ECO:0007669"/>
    <property type="project" value="UniProtKB-SubCell"/>
</dbReference>
<organism evidence="7 8">
    <name type="scientific">Actinopolyspora xinjiangensis</name>
    <dbReference type="NCBI Taxonomy" id="405564"/>
    <lineage>
        <taxon>Bacteria</taxon>
        <taxon>Bacillati</taxon>
        <taxon>Actinomycetota</taxon>
        <taxon>Actinomycetes</taxon>
        <taxon>Actinopolysporales</taxon>
        <taxon>Actinopolysporaceae</taxon>
        <taxon>Actinopolyspora</taxon>
    </lineage>
</organism>
<dbReference type="GO" id="GO:0003924">
    <property type="term" value="F:GTPase activity"/>
    <property type="evidence" value="ECO:0007669"/>
    <property type="project" value="InterPro"/>
</dbReference>
<evidence type="ECO:0000313" key="7">
    <source>
        <dbReference type="EMBL" id="SDP93403.1"/>
    </source>
</evidence>
<dbReference type="STRING" id="405564.SAMN04487905_11499"/>